<protein>
    <submittedName>
        <fullName evidence="1">Uncharacterized protein</fullName>
    </submittedName>
</protein>
<dbReference type="Proteomes" id="UP000828251">
    <property type="component" value="Unassembled WGS sequence"/>
</dbReference>
<sequence length="64" mass="7359">MVPKDTYIPPAMWGGNYYTARRSNPTKAAYKWRSSDRAWKSTQSVGHLQAVTWKSAPPTMRKED</sequence>
<keyword evidence="2" id="KW-1185">Reference proteome</keyword>
<dbReference type="AlphaFoldDB" id="A0A9D3U9S2"/>
<reference evidence="1 2" key="1">
    <citation type="journal article" date="2021" name="Plant Biotechnol. J.">
        <title>Multi-omics assisted identification of the key and species-specific regulatory components of drought-tolerant mechanisms in Gossypium stocksii.</title>
        <authorList>
            <person name="Yu D."/>
            <person name="Ke L."/>
            <person name="Zhang D."/>
            <person name="Wu Y."/>
            <person name="Sun Y."/>
            <person name="Mei J."/>
            <person name="Sun J."/>
            <person name="Sun Y."/>
        </authorList>
    </citation>
    <scope>NUCLEOTIDE SEQUENCE [LARGE SCALE GENOMIC DNA]</scope>
    <source>
        <strain evidence="2">cv. E1</strain>
        <tissue evidence="1">Leaf</tissue>
    </source>
</reference>
<proteinExistence type="predicted"/>
<name>A0A9D3U9S2_9ROSI</name>
<organism evidence="1 2">
    <name type="scientific">Gossypium stocksii</name>
    <dbReference type="NCBI Taxonomy" id="47602"/>
    <lineage>
        <taxon>Eukaryota</taxon>
        <taxon>Viridiplantae</taxon>
        <taxon>Streptophyta</taxon>
        <taxon>Embryophyta</taxon>
        <taxon>Tracheophyta</taxon>
        <taxon>Spermatophyta</taxon>
        <taxon>Magnoliopsida</taxon>
        <taxon>eudicotyledons</taxon>
        <taxon>Gunneridae</taxon>
        <taxon>Pentapetalae</taxon>
        <taxon>rosids</taxon>
        <taxon>malvids</taxon>
        <taxon>Malvales</taxon>
        <taxon>Malvaceae</taxon>
        <taxon>Malvoideae</taxon>
        <taxon>Gossypium</taxon>
    </lineage>
</organism>
<evidence type="ECO:0000313" key="1">
    <source>
        <dbReference type="EMBL" id="KAH1032460.1"/>
    </source>
</evidence>
<comment type="caution">
    <text evidence="1">The sequence shown here is derived from an EMBL/GenBank/DDBJ whole genome shotgun (WGS) entry which is preliminary data.</text>
</comment>
<evidence type="ECO:0000313" key="2">
    <source>
        <dbReference type="Proteomes" id="UP000828251"/>
    </source>
</evidence>
<gene>
    <name evidence="1" type="ORF">J1N35_044634</name>
</gene>
<accession>A0A9D3U9S2</accession>
<dbReference type="EMBL" id="JAIQCV010000013">
    <property type="protein sequence ID" value="KAH1032460.1"/>
    <property type="molecule type" value="Genomic_DNA"/>
</dbReference>